<gene>
    <name evidence="2" type="ORF">BZ3500_MVSOF-1268-A1-R1_CHR1-2G01492</name>
</gene>
<evidence type="ECO:0000313" key="2">
    <source>
        <dbReference type="EMBL" id="SCZ91564.1"/>
    </source>
</evidence>
<evidence type="ECO:0000256" key="1">
    <source>
        <dbReference type="SAM" id="MobiDB-lite"/>
    </source>
</evidence>
<name>A0A2X0MHG1_9BASI</name>
<dbReference type="OrthoDB" id="2529826at2759"/>
<keyword evidence="3" id="KW-1185">Reference proteome</keyword>
<dbReference type="Proteomes" id="UP000249723">
    <property type="component" value="Unassembled WGS sequence"/>
</dbReference>
<protein>
    <submittedName>
        <fullName evidence="2">BZ3500_MvSof-1268-A1-R1_Chr1-2g01492 protein</fullName>
    </submittedName>
</protein>
<sequence>MIRPLANMLSTSTQAELPTLLRTLPPDSPRPMKGQTLLPKNAPRSLRAGQAAGNLKKAKAWDDAAGISIGAKRGCKTQSLKEKRMEDGCNKRQRGMKGVVGRLNSGELRLSKDDIRSVMGGAQAGIRHRQHKGRPPVS</sequence>
<dbReference type="EMBL" id="FMWP01000015">
    <property type="protein sequence ID" value="SCZ91564.1"/>
    <property type="molecule type" value="Genomic_DNA"/>
</dbReference>
<evidence type="ECO:0000313" key="3">
    <source>
        <dbReference type="Proteomes" id="UP000249723"/>
    </source>
</evidence>
<accession>A0A2X0MHG1</accession>
<proteinExistence type="predicted"/>
<organism evidence="2 3">
    <name type="scientific">Microbotryum saponariae</name>
    <dbReference type="NCBI Taxonomy" id="289078"/>
    <lineage>
        <taxon>Eukaryota</taxon>
        <taxon>Fungi</taxon>
        <taxon>Dikarya</taxon>
        <taxon>Basidiomycota</taxon>
        <taxon>Pucciniomycotina</taxon>
        <taxon>Microbotryomycetes</taxon>
        <taxon>Microbotryales</taxon>
        <taxon>Microbotryaceae</taxon>
        <taxon>Microbotryum</taxon>
    </lineage>
</organism>
<feature type="region of interest" description="Disordered" evidence="1">
    <location>
        <begin position="1"/>
        <end position="44"/>
    </location>
</feature>
<reference evidence="3" key="1">
    <citation type="submission" date="2016-10" db="EMBL/GenBank/DDBJ databases">
        <authorList>
            <person name="Jeantristanb JTB J.-T."/>
            <person name="Ricardo R."/>
        </authorList>
    </citation>
    <scope>NUCLEOTIDE SEQUENCE [LARGE SCALE GENOMIC DNA]</scope>
</reference>
<dbReference type="AlphaFoldDB" id="A0A2X0MHG1"/>